<comment type="caution">
    <text evidence="1">The sequence shown here is derived from an EMBL/GenBank/DDBJ whole genome shotgun (WGS) entry which is preliminary data.</text>
</comment>
<gene>
    <name evidence="1" type="ORF">DN757_02260</name>
</gene>
<evidence type="ECO:0000313" key="1">
    <source>
        <dbReference type="EMBL" id="PZT57500.1"/>
    </source>
</evidence>
<name>A0A2W6PD04_9BACL</name>
<organism evidence="1 2">
    <name type="scientific">Paenibacillus silvae</name>
    <dbReference type="NCBI Taxonomy" id="1325358"/>
    <lineage>
        <taxon>Bacteria</taxon>
        <taxon>Bacillati</taxon>
        <taxon>Bacillota</taxon>
        <taxon>Bacilli</taxon>
        <taxon>Bacillales</taxon>
        <taxon>Paenibacillaceae</taxon>
        <taxon>Paenibacillus</taxon>
    </lineage>
</organism>
<reference evidence="1 2" key="1">
    <citation type="submission" date="2018-06" db="EMBL/GenBank/DDBJ databases">
        <title>Isolation of heavy metals resistant Paenibacillus silvae NC2 from Gold-Copper mine in ZiJin, China.</title>
        <authorList>
            <person name="Xu J."/>
            <person name="Mazhar H.S."/>
            <person name="Rensing C."/>
        </authorList>
    </citation>
    <scope>NUCLEOTIDE SEQUENCE [LARGE SCALE GENOMIC DNA]</scope>
    <source>
        <strain evidence="1 2">NC2</strain>
    </source>
</reference>
<accession>A0A2W6PD04</accession>
<evidence type="ECO:0000313" key="2">
    <source>
        <dbReference type="Proteomes" id="UP000249204"/>
    </source>
</evidence>
<protein>
    <submittedName>
        <fullName evidence="1">Uncharacterized protein</fullName>
    </submittedName>
</protein>
<dbReference type="RefSeq" id="WP_111268651.1">
    <property type="nucleotide sequence ID" value="NZ_QKWW01000006.1"/>
</dbReference>
<dbReference type="EMBL" id="QKWW01000006">
    <property type="protein sequence ID" value="PZT57500.1"/>
    <property type="molecule type" value="Genomic_DNA"/>
</dbReference>
<sequence>MAKSNKLTLAKLNTVDNKNNQRKTIYVTPERYEVNIHTFFRESLMEDAVTEYIALVEELRNQTELDDVMIRGTLSLFNVLVMKKFTDLPFPKKMDLSSLINISRKFMDNGITNEVINSFPKEELDKLEQRFKTAQQQAAKVVAEMAVASIGQAQDISKEFSDAS</sequence>
<proteinExistence type="predicted"/>
<dbReference type="AlphaFoldDB" id="A0A2W6PD04"/>
<dbReference type="Proteomes" id="UP000249204">
    <property type="component" value="Unassembled WGS sequence"/>
</dbReference>